<dbReference type="PANTHER" id="PTHR46401">
    <property type="entry name" value="GLYCOSYLTRANSFERASE WBBK-RELATED"/>
    <property type="match status" value="1"/>
</dbReference>
<dbReference type="CDD" id="cd03809">
    <property type="entry name" value="GT4_MtfB-like"/>
    <property type="match status" value="1"/>
</dbReference>
<dbReference type="RefSeq" id="WP_252166177.1">
    <property type="nucleotide sequence ID" value="NZ_CP084930.1"/>
</dbReference>
<protein>
    <submittedName>
        <fullName evidence="2">Glycosyltransferase family 4 protein</fullName>
    </submittedName>
</protein>
<evidence type="ECO:0000313" key="2">
    <source>
        <dbReference type="EMBL" id="USI72368.1"/>
    </source>
</evidence>
<evidence type="ECO:0000313" key="3">
    <source>
        <dbReference type="Proteomes" id="UP001056937"/>
    </source>
</evidence>
<dbReference type="Pfam" id="PF13692">
    <property type="entry name" value="Glyco_trans_1_4"/>
    <property type="match status" value="1"/>
</dbReference>
<sequence length="404" mass="44632">MSGAGAGPEIILDLSRLVSRILHKTPTGVDRVELAYANGLIAAAPERLRFAAVHPSGFYGRLPEHAATDFIRLVDHEWEDARQARSWAAHKAHLLSILWRTRPRPVPSGGGARVLLQASPHHLTKPALVRTIIAKERAKFVCLLHDIIPVTHPEYARPGGDRLHLKRIETLARQADGLIANSQATLNDVRPYLDRAGRPIPAIVAHLGHEPVPAPPPLAHDQRPYFVCLGTIEPRKNHLLLLHLWRQLAESRDPTQLPRLVVIGRRGWENEQVVDLLERCPALGSCVEERSHLRDAEVRSLIAGARALLLPSFAEGFGMPVPEALALGTPVVCSDLPALREAGGEVPEFLDPLDGPGWRDAILAYADLASPRRAAQLQRMVGWRPMAWRDHLALVLDFVHRLCA</sequence>
<keyword evidence="1" id="KW-0808">Transferase</keyword>
<accession>A0ABY4X633</accession>
<dbReference type="SUPFAM" id="SSF53756">
    <property type="entry name" value="UDP-Glycosyltransferase/glycogen phosphorylase"/>
    <property type="match status" value="1"/>
</dbReference>
<gene>
    <name evidence="2" type="ORF">LHA26_13860</name>
</gene>
<evidence type="ECO:0000256" key="1">
    <source>
        <dbReference type="ARBA" id="ARBA00022679"/>
    </source>
</evidence>
<dbReference type="PANTHER" id="PTHR46401:SF2">
    <property type="entry name" value="GLYCOSYLTRANSFERASE WBBK-RELATED"/>
    <property type="match status" value="1"/>
</dbReference>
<keyword evidence="3" id="KW-1185">Reference proteome</keyword>
<dbReference type="Proteomes" id="UP001056937">
    <property type="component" value="Chromosome 1"/>
</dbReference>
<organism evidence="2 3">
    <name type="scientific">Sphingomonas morindae</name>
    <dbReference type="NCBI Taxonomy" id="1541170"/>
    <lineage>
        <taxon>Bacteria</taxon>
        <taxon>Pseudomonadati</taxon>
        <taxon>Pseudomonadota</taxon>
        <taxon>Alphaproteobacteria</taxon>
        <taxon>Sphingomonadales</taxon>
        <taxon>Sphingomonadaceae</taxon>
        <taxon>Sphingomonas</taxon>
    </lineage>
</organism>
<dbReference type="Gene3D" id="3.40.50.2000">
    <property type="entry name" value="Glycogen Phosphorylase B"/>
    <property type="match status" value="1"/>
</dbReference>
<name>A0ABY4X633_9SPHN</name>
<proteinExistence type="predicted"/>
<dbReference type="EMBL" id="CP084930">
    <property type="protein sequence ID" value="USI72368.1"/>
    <property type="molecule type" value="Genomic_DNA"/>
</dbReference>
<reference evidence="2" key="1">
    <citation type="journal article" date="2022" name="Toxins">
        <title>Genomic Analysis of Sphingopyxis sp. USTB-05 for Biodegrading Cyanobacterial Hepatotoxins.</title>
        <authorList>
            <person name="Liu C."/>
            <person name="Xu Q."/>
            <person name="Zhao Z."/>
            <person name="Zhang H."/>
            <person name="Liu X."/>
            <person name="Yin C."/>
            <person name="Liu Y."/>
            <person name="Yan H."/>
        </authorList>
    </citation>
    <scope>NUCLEOTIDE SEQUENCE</scope>
    <source>
        <strain evidence="2">NBD5</strain>
    </source>
</reference>